<organism evidence="2 3">
    <name type="scientific">Favolaschia claudopus</name>
    <dbReference type="NCBI Taxonomy" id="2862362"/>
    <lineage>
        <taxon>Eukaryota</taxon>
        <taxon>Fungi</taxon>
        <taxon>Dikarya</taxon>
        <taxon>Basidiomycota</taxon>
        <taxon>Agaricomycotina</taxon>
        <taxon>Agaricomycetes</taxon>
        <taxon>Agaricomycetidae</taxon>
        <taxon>Agaricales</taxon>
        <taxon>Marasmiineae</taxon>
        <taxon>Mycenaceae</taxon>
        <taxon>Favolaschia</taxon>
    </lineage>
</organism>
<feature type="compositionally biased region" description="Polar residues" evidence="1">
    <location>
        <begin position="274"/>
        <end position="294"/>
    </location>
</feature>
<feature type="compositionally biased region" description="Basic and acidic residues" evidence="1">
    <location>
        <begin position="96"/>
        <end position="122"/>
    </location>
</feature>
<dbReference type="EMBL" id="JAWWNJ010000088">
    <property type="protein sequence ID" value="KAK7000529.1"/>
    <property type="molecule type" value="Genomic_DNA"/>
</dbReference>
<dbReference type="AlphaFoldDB" id="A0AAW0A2Y3"/>
<feature type="region of interest" description="Disordered" evidence="1">
    <location>
        <begin position="271"/>
        <end position="294"/>
    </location>
</feature>
<dbReference type="Proteomes" id="UP001362999">
    <property type="component" value="Unassembled WGS sequence"/>
</dbReference>
<feature type="compositionally biased region" description="Polar residues" evidence="1">
    <location>
        <begin position="190"/>
        <end position="200"/>
    </location>
</feature>
<reference evidence="2 3" key="1">
    <citation type="journal article" date="2024" name="J Genomics">
        <title>Draft genome sequencing and assembly of Favolaschia claudopus CIRM-BRFM 2984 isolated from oak limbs.</title>
        <authorList>
            <person name="Navarro D."/>
            <person name="Drula E."/>
            <person name="Chaduli D."/>
            <person name="Cazenave R."/>
            <person name="Ahrendt S."/>
            <person name="Wang J."/>
            <person name="Lipzen A."/>
            <person name="Daum C."/>
            <person name="Barry K."/>
            <person name="Grigoriev I.V."/>
            <person name="Favel A."/>
            <person name="Rosso M.N."/>
            <person name="Martin F."/>
        </authorList>
    </citation>
    <scope>NUCLEOTIDE SEQUENCE [LARGE SCALE GENOMIC DNA]</scope>
    <source>
        <strain evidence="2 3">CIRM-BRFM 2984</strain>
    </source>
</reference>
<feature type="region of interest" description="Disordered" evidence="1">
    <location>
        <begin position="161"/>
        <end position="252"/>
    </location>
</feature>
<feature type="compositionally biased region" description="Basic residues" evidence="1">
    <location>
        <begin position="175"/>
        <end position="184"/>
    </location>
</feature>
<name>A0AAW0A2Y3_9AGAR</name>
<proteinExistence type="predicted"/>
<keyword evidence="3" id="KW-1185">Reference proteome</keyword>
<comment type="caution">
    <text evidence="2">The sequence shown here is derived from an EMBL/GenBank/DDBJ whole genome shotgun (WGS) entry which is preliminary data.</text>
</comment>
<gene>
    <name evidence="2" type="ORF">R3P38DRAFT_3218632</name>
</gene>
<evidence type="ECO:0000313" key="3">
    <source>
        <dbReference type="Proteomes" id="UP001362999"/>
    </source>
</evidence>
<feature type="compositionally biased region" description="Low complexity" evidence="1">
    <location>
        <begin position="231"/>
        <end position="242"/>
    </location>
</feature>
<sequence>MKTNEIVQRKSSMYLAYENAEGARSMEWGSMCLCLQQIPSHMQSLPQSSIRLLLLDDPPLAINTSAPAQTRPTVSCFISPTRLRAIQHPSLSVRGMDLKTHGDESRGMRKEMATAAEREKQHGGRSRQWCTTIAGFAAPEATQGPSPRKDALGGIYHRGVLTEPRFSTTSTPTHSSHRPRHHVPPHATPSHPSLPSQRSVTAAKYCHGPTRLMNGSRRRQRGAKLDSRGMPPSSSSTPQQTPAITHDVTEGQKSASACREALSAAAAACYESSPTSPSRNVTDSPHSSIKSPSPACTQCTCHVIGASPPIEVRKAKEMAVAMKAIATRADGHA</sequence>
<accession>A0AAW0A2Y3</accession>
<evidence type="ECO:0000313" key="2">
    <source>
        <dbReference type="EMBL" id="KAK7000529.1"/>
    </source>
</evidence>
<evidence type="ECO:0000256" key="1">
    <source>
        <dbReference type="SAM" id="MobiDB-lite"/>
    </source>
</evidence>
<protein>
    <submittedName>
        <fullName evidence="2">Uncharacterized protein</fullName>
    </submittedName>
</protein>
<feature type="region of interest" description="Disordered" evidence="1">
    <location>
        <begin position="96"/>
        <end position="127"/>
    </location>
</feature>